<gene>
    <name evidence="6" type="ORF">QF206_07395</name>
</gene>
<dbReference type="AlphaFoldDB" id="A0AAW6T5P5"/>
<dbReference type="Proteomes" id="UP001321506">
    <property type="component" value="Unassembled WGS sequence"/>
</dbReference>
<dbReference type="SUPFAM" id="SSF53850">
    <property type="entry name" value="Periplasmic binding protein-like II"/>
    <property type="match status" value="1"/>
</dbReference>
<dbReference type="InterPro" id="IPR036390">
    <property type="entry name" value="WH_DNA-bd_sf"/>
</dbReference>
<dbReference type="PRINTS" id="PR00039">
    <property type="entry name" value="HTHLYSR"/>
</dbReference>
<dbReference type="EMBL" id="JASATX010000002">
    <property type="protein sequence ID" value="MDI2098789.1"/>
    <property type="molecule type" value="Genomic_DNA"/>
</dbReference>
<proteinExistence type="inferred from homology"/>
<dbReference type="Gene3D" id="3.40.190.10">
    <property type="entry name" value="Periplasmic binding protein-like II"/>
    <property type="match status" value="2"/>
</dbReference>
<keyword evidence="4" id="KW-0804">Transcription</keyword>
<dbReference type="PANTHER" id="PTHR30346:SF0">
    <property type="entry name" value="HCA OPERON TRANSCRIPTIONAL ACTIVATOR HCAR"/>
    <property type="match status" value="1"/>
</dbReference>
<reference evidence="6 7" key="1">
    <citation type="submission" date="2023-04" db="EMBL/GenBank/DDBJ databases">
        <title>Klugiella caeni sp. nov. isolated from the sludge of biochemical tank.</title>
        <authorList>
            <person name="Geng K."/>
        </authorList>
    </citation>
    <scope>NUCLEOTIDE SEQUENCE [LARGE SCALE GENOMIC DNA]</scope>
    <source>
        <strain evidence="6 7">YN-L-19</strain>
    </source>
</reference>
<dbReference type="Pfam" id="PF03466">
    <property type="entry name" value="LysR_substrate"/>
    <property type="match status" value="1"/>
</dbReference>
<dbReference type="Gene3D" id="1.10.10.10">
    <property type="entry name" value="Winged helix-like DNA-binding domain superfamily/Winged helix DNA-binding domain"/>
    <property type="match status" value="1"/>
</dbReference>
<organism evidence="6 7">
    <name type="scientific">Ruicaihuangia caeni</name>
    <dbReference type="NCBI Taxonomy" id="3042517"/>
    <lineage>
        <taxon>Bacteria</taxon>
        <taxon>Bacillati</taxon>
        <taxon>Actinomycetota</taxon>
        <taxon>Actinomycetes</taxon>
        <taxon>Micrococcales</taxon>
        <taxon>Microbacteriaceae</taxon>
        <taxon>Ruicaihuangia</taxon>
    </lineage>
</organism>
<comment type="caution">
    <text evidence="6">The sequence shown here is derived from an EMBL/GenBank/DDBJ whole genome shotgun (WGS) entry which is preliminary data.</text>
</comment>
<dbReference type="InterPro" id="IPR005119">
    <property type="entry name" value="LysR_subst-bd"/>
</dbReference>
<evidence type="ECO:0000259" key="5">
    <source>
        <dbReference type="PROSITE" id="PS50931"/>
    </source>
</evidence>
<keyword evidence="3" id="KW-0238">DNA-binding</keyword>
<feature type="domain" description="HTH lysR-type" evidence="5">
    <location>
        <begin position="1"/>
        <end position="58"/>
    </location>
</feature>
<dbReference type="PANTHER" id="PTHR30346">
    <property type="entry name" value="TRANSCRIPTIONAL DUAL REGULATOR HCAR-RELATED"/>
    <property type="match status" value="1"/>
</dbReference>
<evidence type="ECO:0000256" key="4">
    <source>
        <dbReference type="ARBA" id="ARBA00023163"/>
    </source>
</evidence>
<dbReference type="GO" id="GO:0032993">
    <property type="term" value="C:protein-DNA complex"/>
    <property type="evidence" value="ECO:0007669"/>
    <property type="project" value="TreeGrafter"/>
</dbReference>
<protein>
    <submittedName>
        <fullName evidence="6">LysR family transcriptional regulator</fullName>
    </submittedName>
</protein>
<evidence type="ECO:0000313" key="6">
    <source>
        <dbReference type="EMBL" id="MDI2098789.1"/>
    </source>
</evidence>
<dbReference type="Pfam" id="PF00126">
    <property type="entry name" value="HTH_1"/>
    <property type="match status" value="1"/>
</dbReference>
<dbReference type="PROSITE" id="PS50931">
    <property type="entry name" value="HTH_LYSR"/>
    <property type="match status" value="1"/>
</dbReference>
<accession>A0AAW6T5P5</accession>
<evidence type="ECO:0000256" key="3">
    <source>
        <dbReference type="ARBA" id="ARBA00023125"/>
    </source>
</evidence>
<keyword evidence="7" id="KW-1185">Reference proteome</keyword>
<dbReference type="InterPro" id="IPR036388">
    <property type="entry name" value="WH-like_DNA-bd_sf"/>
</dbReference>
<dbReference type="SUPFAM" id="SSF46785">
    <property type="entry name" value="Winged helix' DNA-binding domain"/>
    <property type="match status" value="1"/>
</dbReference>
<evidence type="ECO:0000256" key="2">
    <source>
        <dbReference type="ARBA" id="ARBA00023015"/>
    </source>
</evidence>
<dbReference type="CDD" id="cd08414">
    <property type="entry name" value="PBP2_LTTR_aromatics_like"/>
    <property type="match status" value="1"/>
</dbReference>
<dbReference type="GO" id="GO:0003677">
    <property type="term" value="F:DNA binding"/>
    <property type="evidence" value="ECO:0007669"/>
    <property type="project" value="UniProtKB-KW"/>
</dbReference>
<keyword evidence="2" id="KW-0805">Transcription regulation</keyword>
<evidence type="ECO:0000313" key="7">
    <source>
        <dbReference type="Proteomes" id="UP001321506"/>
    </source>
</evidence>
<dbReference type="InterPro" id="IPR000847">
    <property type="entry name" value="LysR_HTH_N"/>
</dbReference>
<sequence>MEIRQLRYAVLLDEHRHFGRAAQAAYITQSAFSQQIAQLERELGVRLFDRTPAGSTPTEAGTRFLEHARTVLANLAVLQDDVRSIADGHSGVLRVGMFGAGAGEFTPLLVDAYRSAAPGIELVFHELSMTRQFDELLDGIVDVAILHPLCDRDDVAFTPLFDEPRLAALPARHELADADAISVADLAEQPFVLAGTGVPDPWRSFWTCGDPWQGAGRPRAEMRSISEGLAAVAYLRVVDTVPATSARYHRHPGVTFVPLHDASYSSVAVARRADDGRPAVEAFCHLADQLAIEHHAVVPGAVRPAPEK</sequence>
<dbReference type="RefSeq" id="WP_281488565.1">
    <property type="nucleotide sequence ID" value="NZ_JASATX010000002.1"/>
</dbReference>
<comment type="similarity">
    <text evidence="1">Belongs to the LysR transcriptional regulatory family.</text>
</comment>
<evidence type="ECO:0000256" key="1">
    <source>
        <dbReference type="ARBA" id="ARBA00009437"/>
    </source>
</evidence>
<name>A0AAW6T5P5_9MICO</name>
<dbReference type="FunFam" id="1.10.10.10:FF:000001">
    <property type="entry name" value="LysR family transcriptional regulator"/>
    <property type="match status" value="1"/>
</dbReference>
<dbReference type="GO" id="GO:0003700">
    <property type="term" value="F:DNA-binding transcription factor activity"/>
    <property type="evidence" value="ECO:0007669"/>
    <property type="project" value="InterPro"/>
</dbReference>